<name>A0A1D1V8Z1_RAMVA</name>
<dbReference type="PANTHER" id="PTHR15021:SF0">
    <property type="entry name" value="DISCO-RELATED, ISOFORM A-RELATED"/>
    <property type="match status" value="1"/>
</dbReference>
<keyword evidence="1" id="KW-0479">Metal-binding</keyword>
<dbReference type="SMART" id="SM00355">
    <property type="entry name" value="ZnF_C2H2"/>
    <property type="match status" value="4"/>
</dbReference>
<accession>A0A1D1V8Z1</accession>
<gene>
    <name evidence="4" type="primary">RvY_09329-1</name>
    <name evidence="4" type="synonym">RvY_09329.1</name>
    <name evidence="4" type="ORF">RvY_09329</name>
</gene>
<feature type="compositionally biased region" description="Low complexity" evidence="2">
    <location>
        <begin position="770"/>
        <end position="782"/>
    </location>
</feature>
<proteinExistence type="predicted"/>
<dbReference type="AlphaFoldDB" id="A0A1D1V8Z1"/>
<feature type="region of interest" description="Disordered" evidence="2">
    <location>
        <begin position="618"/>
        <end position="679"/>
    </location>
</feature>
<keyword evidence="5" id="KW-1185">Reference proteome</keyword>
<dbReference type="PROSITE" id="PS00028">
    <property type="entry name" value="ZINC_FINGER_C2H2_1"/>
    <property type="match status" value="2"/>
</dbReference>
<organism evidence="4 5">
    <name type="scientific">Ramazzottius varieornatus</name>
    <name type="common">Water bear</name>
    <name type="synonym">Tardigrade</name>
    <dbReference type="NCBI Taxonomy" id="947166"/>
    <lineage>
        <taxon>Eukaryota</taxon>
        <taxon>Metazoa</taxon>
        <taxon>Ecdysozoa</taxon>
        <taxon>Tardigrada</taxon>
        <taxon>Eutardigrada</taxon>
        <taxon>Parachela</taxon>
        <taxon>Hypsibioidea</taxon>
        <taxon>Ramazzottiidae</taxon>
        <taxon>Ramazzottius</taxon>
    </lineage>
</organism>
<dbReference type="InterPro" id="IPR040436">
    <property type="entry name" value="Disconnected-like"/>
</dbReference>
<dbReference type="GO" id="GO:0005634">
    <property type="term" value="C:nucleus"/>
    <property type="evidence" value="ECO:0007669"/>
    <property type="project" value="TreeGrafter"/>
</dbReference>
<evidence type="ECO:0000259" key="3">
    <source>
        <dbReference type="PROSITE" id="PS50157"/>
    </source>
</evidence>
<dbReference type="GO" id="GO:0006355">
    <property type="term" value="P:regulation of DNA-templated transcription"/>
    <property type="evidence" value="ECO:0007669"/>
    <property type="project" value="TreeGrafter"/>
</dbReference>
<feature type="domain" description="C2H2-type" evidence="3">
    <location>
        <begin position="443"/>
        <end position="471"/>
    </location>
</feature>
<feature type="compositionally biased region" description="Polar residues" evidence="2">
    <location>
        <begin position="630"/>
        <end position="640"/>
    </location>
</feature>
<keyword evidence="1" id="KW-0862">Zinc</keyword>
<evidence type="ECO:0000313" key="5">
    <source>
        <dbReference type="Proteomes" id="UP000186922"/>
    </source>
</evidence>
<feature type="region of interest" description="Disordered" evidence="2">
    <location>
        <begin position="753"/>
        <end position="782"/>
    </location>
</feature>
<sequence>MASNGVALQQNPAHSISHNGSYNGVQCIIRCTYPGCQCAQFSPLTNNVRQCGSCPHGWVPHALDKTNIVFQWSKKKFELVTYDAVFDIASMVLYGAQGVPFRLHVCLYRLLAQLKPEEAVRITDQFGWSWTDFCRGWIIMENDGANVRSSWTYATMLDEQMILGHFLKFQATQSIAAKFIQELTQEKAEDNPYLDVYKKPANSGLQGFFSQNPQKPLIAPMNGQQANGMYPFPTGITQISPPTANPGNPSTSLNGNSVLLQGTPPRRSLQGPNDSVMPVPGGTIVLRQMQNGSLQIDNSQMPRQPAPLNSFSIYPNGTIPSGPAQPFPGHPTQQYSTQSNQQTPPAKHQLQSPAPPAKRTLKPKPSVPNPSSTVAHNTPVTCSATLPVNLSMPSAGNEATTTNPSTLAESTPDNASRTEKTPSESGAPGTSPSKMAKTPAKRVNCEVCHKTFCDKGALKIHYSAVHLKEMHRCTVKNCNMMFSSRRSRNRHSSNLNPRLHSNLFAPRRGGILANEGEVPPQRSDDMDDHDVDMSGSDDDEDFALMSAYEQVNGGSGDASFSPEPEQRLVIDHHDIDTEMRDVKEQVNQVLLMSSNSEAPGQTRVSPTGNVNSVAPVPLSNSPTSSPSPVFNKNTTLSLHNDNGGPWASSPMAGVEEEDEETAYDSDASEPSDTASAFKPTVTVVRDEYGKIQVPDDPEETNRCVVCKKMFKNHFTKRTHYINVHLKIQHPCTVPGCAKQFPSVRSRDRHSANLNLHGQKSEKTSPPPVEQPVEIPVMPAFSS</sequence>
<dbReference type="InterPro" id="IPR013087">
    <property type="entry name" value="Znf_C2H2_type"/>
</dbReference>
<dbReference type="PANTHER" id="PTHR15021">
    <property type="entry name" value="DISCONNECTED-RELATED"/>
    <property type="match status" value="1"/>
</dbReference>
<feature type="compositionally biased region" description="Acidic residues" evidence="2">
    <location>
        <begin position="654"/>
        <end position="669"/>
    </location>
</feature>
<feature type="compositionally biased region" description="Polar residues" evidence="2">
    <location>
        <begin position="369"/>
        <end position="415"/>
    </location>
</feature>
<dbReference type="PROSITE" id="PS50157">
    <property type="entry name" value="ZINC_FINGER_C2H2_2"/>
    <property type="match status" value="1"/>
</dbReference>
<comment type="caution">
    <text evidence="4">The sequence shown here is derived from an EMBL/GenBank/DDBJ whole genome shotgun (WGS) entry which is preliminary data.</text>
</comment>
<keyword evidence="1" id="KW-0863">Zinc-finger</keyword>
<feature type="compositionally biased region" description="Low complexity" evidence="2">
    <location>
        <begin position="618"/>
        <end position="628"/>
    </location>
</feature>
<dbReference type="EMBL" id="BDGG01000004">
    <property type="protein sequence ID" value="GAU98149.1"/>
    <property type="molecule type" value="Genomic_DNA"/>
</dbReference>
<feature type="region of interest" description="Disordered" evidence="2">
    <location>
        <begin position="297"/>
        <end position="441"/>
    </location>
</feature>
<feature type="compositionally biased region" description="Polar residues" evidence="2">
    <location>
        <begin position="239"/>
        <end position="260"/>
    </location>
</feature>
<dbReference type="Proteomes" id="UP000186922">
    <property type="component" value="Unassembled WGS sequence"/>
</dbReference>
<evidence type="ECO:0000313" key="4">
    <source>
        <dbReference type="EMBL" id="GAU98149.1"/>
    </source>
</evidence>
<protein>
    <recommendedName>
        <fullName evidence="3">C2H2-type domain-containing protein</fullName>
    </recommendedName>
</protein>
<dbReference type="OrthoDB" id="10070972at2759"/>
<dbReference type="GO" id="GO:0008270">
    <property type="term" value="F:zinc ion binding"/>
    <property type="evidence" value="ECO:0007669"/>
    <property type="project" value="UniProtKB-KW"/>
</dbReference>
<feature type="compositionally biased region" description="Polar residues" evidence="2">
    <location>
        <begin position="297"/>
        <end position="319"/>
    </location>
</feature>
<evidence type="ECO:0000256" key="1">
    <source>
        <dbReference type="PROSITE-ProRule" id="PRU00042"/>
    </source>
</evidence>
<evidence type="ECO:0000256" key="2">
    <source>
        <dbReference type="SAM" id="MobiDB-lite"/>
    </source>
</evidence>
<reference evidence="4 5" key="1">
    <citation type="journal article" date="2016" name="Nat. Commun.">
        <title>Extremotolerant tardigrade genome and improved radiotolerance of human cultured cells by tardigrade-unique protein.</title>
        <authorList>
            <person name="Hashimoto T."/>
            <person name="Horikawa D.D."/>
            <person name="Saito Y."/>
            <person name="Kuwahara H."/>
            <person name="Kozuka-Hata H."/>
            <person name="Shin-I T."/>
            <person name="Minakuchi Y."/>
            <person name="Ohishi K."/>
            <person name="Motoyama A."/>
            <person name="Aizu T."/>
            <person name="Enomoto A."/>
            <person name="Kondo K."/>
            <person name="Tanaka S."/>
            <person name="Hara Y."/>
            <person name="Koshikawa S."/>
            <person name="Sagara H."/>
            <person name="Miura T."/>
            <person name="Yokobori S."/>
            <person name="Miyagawa K."/>
            <person name="Suzuki Y."/>
            <person name="Kubo T."/>
            <person name="Oyama M."/>
            <person name="Kohara Y."/>
            <person name="Fujiyama A."/>
            <person name="Arakawa K."/>
            <person name="Katayama T."/>
            <person name="Toyoda A."/>
            <person name="Kunieda T."/>
        </authorList>
    </citation>
    <scope>NUCLEOTIDE SEQUENCE [LARGE SCALE GENOMIC DNA]</scope>
    <source>
        <strain evidence="4 5">YOKOZUNA-1</strain>
    </source>
</reference>
<feature type="region of interest" description="Disordered" evidence="2">
    <location>
        <begin position="239"/>
        <end position="277"/>
    </location>
</feature>
<dbReference type="Gene3D" id="3.30.160.60">
    <property type="entry name" value="Classic Zinc Finger"/>
    <property type="match status" value="1"/>
</dbReference>
<feature type="compositionally biased region" description="Low complexity" evidence="2">
    <location>
        <begin position="331"/>
        <end position="345"/>
    </location>
</feature>